<evidence type="ECO:0000259" key="2">
    <source>
        <dbReference type="Pfam" id="PF06391"/>
    </source>
</evidence>
<evidence type="ECO:0000313" key="3">
    <source>
        <dbReference type="EMBL" id="KDO62278.1"/>
    </source>
</evidence>
<dbReference type="Proteomes" id="UP000027120">
    <property type="component" value="Unassembled WGS sequence"/>
</dbReference>
<gene>
    <name evidence="3" type="ORF">CISIN_1g041187mg</name>
</gene>
<dbReference type="GO" id="GO:0006281">
    <property type="term" value="P:DNA repair"/>
    <property type="evidence" value="ECO:0000318"/>
    <property type="project" value="GO_Central"/>
</dbReference>
<dbReference type="GO" id="GO:0005675">
    <property type="term" value="C:transcription factor TFIIH holo complex"/>
    <property type="evidence" value="ECO:0000318"/>
    <property type="project" value="GO_Central"/>
</dbReference>
<dbReference type="AlphaFoldDB" id="A0A067F4L9"/>
<dbReference type="STRING" id="2711.A0A067F4L9"/>
<evidence type="ECO:0000313" key="4">
    <source>
        <dbReference type="Proteomes" id="UP000027120"/>
    </source>
</evidence>
<dbReference type="InterPro" id="IPR015877">
    <property type="entry name" value="MAT1_centre"/>
</dbReference>
<organism evidence="3 4">
    <name type="scientific">Citrus sinensis</name>
    <name type="common">Sweet orange</name>
    <name type="synonym">Citrus aurantium var. sinensis</name>
    <dbReference type="NCBI Taxonomy" id="2711"/>
    <lineage>
        <taxon>Eukaryota</taxon>
        <taxon>Viridiplantae</taxon>
        <taxon>Streptophyta</taxon>
        <taxon>Embryophyta</taxon>
        <taxon>Tracheophyta</taxon>
        <taxon>Spermatophyta</taxon>
        <taxon>Magnoliopsida</taxon>
        <taxon>eudicotyledons</taxon>
        <taxon>Gunneridae</taxon>
        <taxon>Pentapetalae</taxon>
        <taxon>rosids</taxon>
        <taxon>malvids</taxon>
        <taxon>Sapindales</taxon>
        <taxon>Rutaceae</taxon>
        <taxon>Aurantioideae</taxon>
        <taxon>Citrus</taxon>
    </lineage>
</organism>
<dbReference type="eggNOG" id="KOG3800">
    <property type="taxonomic scope" value="Eukaryota"/>
</dbReference>
<keyword evidence="1" id="KW-0175">Coiled coil</keyword>
<dbReference type="Pfam" id="PF06391">
    <property type="entry name" value="MAT1"/>
    <property type="match status" value="1"/>
</dbReference>
<protein>
    <recommendedName>
        <fullName evidence="2">MAT1 centre domain-containing protein</fullName>
    </recommendedName>
</protein>
<evidence type="ECO:0000256" key="1">
    <source>
        <dbReference type="SAM" id="Coils"/>
    </source>
</evidence>
<dbReference type="EMBL" id="KK784920">
    <property type="protein sequence ID" value="KDO62278.1"/>
    <property type="molecule type" value="Genomic_DNA"/>
</dbReference>
<dbReference type="PANTHER" id="PTHR12683:SF13">
    <property type="entry name" value="CDK-ACTIVATING KINASE ASSEMBLY FACTOR MAT1"/>
    <property type="match status" value="1"/>
</dbReference>
<sequence length="189" mass="20797">MVISSSNPQNRELAIRKRIASIYNKREEDFPSLKEYNDYLEEVEDMIFNLVEGVNVHEFEEKIQEYQKENAEQIMINQARKAEELAAALAASKGISAQDDTNGDPSQSALGGIGVGGTQGQYVPTLAGGQPRPTGIPQPIAHAGGMDLHSYDNEAMMKLRAERGGRAAGWSMELSKKRALEEAFASIWI</sequence>
<dbReference type="PANTHER" id="PTHR12683">
    <property type="entry name" value="CDK-ACTIVATING KINASE ASSEMBLY FACTOR MAT1"/>
    <property type="match status" value="1"/>
</dbReference>
<dbReference type="GO" id="GO:0006357">
    <property type="term" value="P:regulation of transcription by RNA polymerase II"/>
    <property type="evidence" value="ECO:0000318"/>
    <property type="project" value="GO_Central"/>
</dbReference>
<feature type="coiled-coil region" evidence="1">
    <location>
        <begin position="56"/>
        <end position="88"/>
    </location>
</feature>
<name>A0A067F4L9_CITSI</name>
<accession>A0A067F4L9</accession>
<dbReference type="SMR" id="A0A067F4L9"/>
<keyword evidence="4" id="KW-1185">Reference proteome</keyword>
<reference evidence="3 4" key="1">
    <citation type="submission" date="2014-04" db="EMBL/GenBank/DDBJ databases">
        <authorList>
            <consortium name="International Citrus Genome Consortium"/>
            <person name="Gmitter F."/>
            <person name="Chen C."/>
            <person name="Farmerie W."/>
            <person name="Harkins T."/>
            <person name="Desany B."/>
            <person name="Mohiuddin M."/>
            <person name="Kodira C."/>
            <person name="Borodovsky M."/>
            <person name="Lomsadze A."/>
            <person name="Burns P."/>
            <person name="Jenkins J."/>
            <person name="Prochnik S."/>
            <person name="Shu S."/>
            <person name="Chapman J."/>
            <person name="Pitluck S."/>
            <person name="Schmutz J."/>
            <person name="Rokhsar D."/>
        </authorList>
    </citation>
    <scope>NUCLEOTIDE SEQUENCE</scope>
</reference>
<feature type="domain" description="MAT1 centre" evidence="2">
    <location>
        <begin position="10"/>
        <end position="88"/>
    </location>
</feature>
<dbReference type="PaxDb" id="2711-XP_006474033.1"/>
<proteinExistence type="predicted"/>